<evidence type="ECO:0000259" key="1">
    <source>
        <dbReference type="Pfam" id="PF12680"/>
    </source>
</evidence>
<dbReference type="Pfam" id="PF12680">
    <property type="entry name" value="SnoaL_2"/>
    <property type="match status" value="1"/>
</dbReference>
<gene>
    <name evidence="2" type="ORF">BTE48_14765</name>
</gene>
<dbReference type="OrthoDB" id="1115105at2"/>
<dbReference type="InterPro" id="IPR032710">
    <property type="entry name" value="NTF2-like_dom_sf"/>
</dbReference>
<dbReference type="AlphaFoldDB" id="A0A1T4SEJ5"/>
<proteinExistence type="predicted"/>
<dbReference type="InterPro" id="IPR037401">
    <property type="entry name" value="SnoaL-like"/>
</dbReference>
<sequence length="151" mass="17646">MPTPLTPAQHSLQQYFQLFQQRSSHTTPLTPEQIQAIVAPDILFKDPFQQINGPQAFCQMLNHFHQQVQQPCFQIEQQLSQDQQLWLVKWQFTGQLKSLGAWQFSGISEITLNAQGQVQRHIDYWDAAEHFYEKLPFLGRVLRWVKGKVAQ</sequence>
<evidence type="ECO:0000313" key="3">
    <source>
        <dbReference type="Proteomes" id="UP000191418"/>
    </source>
</evidence>
<dbReference type="RefSeq" id="WP_078746486.1">
    <property type="nucleotide sequence ID" value="NZ_FUXG01000029.1"/>
</dbReference>
<evidence type="ECO:0000313" key="2">
    <source>
        <dbReference type="EMBL" id="OPX54322.1"/>
    </source>
</evidence>
<dbReference type="Gene3D" id="3.10.450.50">
    <property type="match status" value="1"/>
</dbReference>
<protein>
    <recommendedName>
        <fullName evidence="1">SnoaL-like domain-containing protein</fullName>
    </recommendedName>
</protein>
<dbReference type="SUPFAM" id="SSF54427">
    <property type="entry name" value="NTF2-like"/>
    <property type="match status" value="1"/>
</dbReference>
<accession>A0A1T4SEJ5</accession>
<dbReference type="Proteomes" id="UP000191418">
    <property type="component" value="Unassembled WGS sequence"/>
</dbReference>
<keyword evidence="3" id="KW-1185">Reference proteome</keyword>
<comment type="caution">
    <text evidence="2">The sequence shown here is derived from an EMBL/GenBank/DDBJ whole genome shotgun (WGS) entry which is preliminary data.</text>
</comment>
<feature type="domain" description="SnoaL-like" evidence="1">
    <location>
        <begin position="31"/>
        <end position="121"/>
    </location>
</feature>
<organism evidence="2 3">
    <name type="scientific">Oceanospirillum multiglobuliferum</name>
    <dbReference type="NCBI Taxonomy" id="64969"/>
    <lineage>
        <taxon>Bacteria</taxon>
        <taxon>Pseudomonadati</taxon>
        <taxon>Pseudomonadota</taxon>
        <taxon>Gammaproteobacteria</taxon>
        <taxon>Oceanospirillales</taxon>
        <taxon>Oceanospirillaceae</taxon>
        <taxon>Oceanospirillum</taxon>
    </lineage>
</organism>
<dbReference type="EMBL" id="MTSM01000028">
    <property type="protein sequence ID" value="OPX54322.1"/>
    <property type="molecule type" value="Genomic_DNA"/>
</dbReference>
<name>A0A1T4SEJ5_9GAMM</name>
<reference evidence="2 3" key="1">
    <citation type="submission" date="2017-01" db="EMBL/GenBank/DDBJ databases">
        <title>Genome Sequencing of a Marine Spirillum, Oceanospirillum multiglobuliferum ATCC 33336, from Japan.</title>
        <authorList>
            <person name="Carney J.G."/>
            <person name="Trachtenberg A.M."/>
            <person name="Rheaume B.A."/>
            <person name="Linnane J.D."/>
            <person name="Pitts N.L."/>
            <person name="Mykles D.L."/>
            <person name="Maclea K.S."/>
        </authorList>
    </citation>
    <scope>NUCLEOTIDE SEQUENCE [LARGE SCALE GENOMIC DNA]</scope>
    <source>
        <strain evidence="2 3">ATCC 33336</strain>
    </source>
</reference>
<dbReference type="STRING" id="64969.SAMN02745127_02975"/>